<dbReference type="InterPro" id="IPR042481">
    <property type="entry name" value="CCDC57"/>
</dbReference>
<feature type="region of interest" description="Disordered" evidence="1">
    <location>
        <begin position="491"/>
        <end position="510"/>
    </location>
</feature>
<gene>
    <name evidence="2" type="ORF">BJ554DRAFT_765</name>
</gene>
<evidence type="ECO:0000313" key="2">
    <source>
        <dbReference type="EMBL" id="KAG5458924.1"/>
    </source>
</evidence>
<feature type="region of interest" description="Disordered" evidence="1">
    <location>
        <begin position="223"/>
        <end position="251"/>
    </location>
</feature>
<evidence type="ECO:0000256" key="1">
    <source>
        <dbReference type="SAM" id="MobiDB-lite"/>
    </source>
</evidence>
<organism evidence="2 3">
    <name type="scientific">Olpidium bornovanus</name>
    <dbReference type="NCBI Taxonomy" id="278681"/>
    <lineage>
        <taxon>Eukaryota</taxon>
        <taxon>Fungi</taxon>
        <taxon>Fungi incertae sedis</taxon>
        <taxon>Olpidiomycota</taxon>
        <taxon>Olpidiomycotina</taxon>
        <taxon>Olpidiomycetes</taxon>
        <taxon>Olpidiales</taxon>
        <taxon>Olpidiaceae</taxon>
        <taxon>Olpidium</taxon>
    </lineage>
</organism>
<feature type="non-terminal residue" evidence="2">
    <location>
        <position position="1"/>
    </location>
</feature>
<dbReference type="AlphaFoldDB" id="A0A8H7ZT16"/>
<dbReference type="EMBL" id="JAEFCI010007709">
    <property type="protein sequence ID" value="KAG5458924.1"/>
    <property type="molecule type" value="Genomic_DNA"/>
</dbReference>
<sequence length="527" mass="58849">QTYSPAGSRCVRGTPQRRRTRTRATDGANCTRSFLVVLPRLPGRRQLPGPAALTRKRLPAENVRAAVKKKKKKKSSATVAGAFGMALPDETAGAASAARRQHPCFRELAAAKERELHELYDATVKSLDPRLISWTGFRFPVQVLGLRGVMQKLQEDFLYNLALLEQRDQELDSLEVACAEATAALGVGERNVGRLTRKRGLTDPRSQLRPCVYLGKRALKTRWRSSKPRQESSTTFMPPPGGERTDTGRKSCLSGENARSGACSFARGSQTTDRGQITGALAEAGRIRFEEELAKAESDMNTLRWLSGLLRCSVRTIFLRVNLAIHAYDEKLTIVREQAEKAVAEAAAREHALQVALSTSRMAADAAENWRKESDVERRLSELQKEKEQEVQVGGKEARYDQNDTNYQRAFQVCEERLKSLEDEKVDLSKQLGATVEERDTAERKWRKEVCDTPETDESPSPALTPPAGKVAAKMKEIKKLNAEVEELSVEVQKRNASLHELDAERSKGEEIRKHLAENLEQSTFQL</sequence>
<dbReference type="GO" id="GO:0007020">
    <property type="term" value="P:microtubule nucleation"/>
    <property type="evidence" value="ECO:0007669"/>
    <property type="project" value="TreeGrafter"/>
</dbReference>
<accession>A0A8H7ZT16</accession>
<protein>
    <submittedName>
        <fullName evidence="2">Uncharacterized protein</fullName>
    </submittedName>
</protein>
<evidence type="ECO:0000313" key="3">
    <source>
        <dbReference type="Proteomes" id="UP000673691"/>
    </source>
</evidence>
<dbReference type="GO" id="GO:0060271">
    <property type="term" value="P:cilium assembly"/>
    <property type="evidence" value="ECO:0007669"/>
    <property type="project" value="TreeGrafter"/>
</dbReference>
<dbReference type="OrthoDB" id="568502at2759"/>
<dbReference type="Proteomes" id="UP000673691">
    <property type="component" value="Unassembled WGS sequence"/>
</dbReference>
<dbReference type="GO" id="GO:0005876">
    <property type="term" value="C:spindle microtubule"/>
    <property type="evidence" value="ECO:0007669"/>
    <property type="project" value="TreeGrafter"/>
</dbReference>
<dbReference type="PANTHER" id="PTHR46725:SF1">
    <property type="entry name" value="COILED-COIL DOMAIN-CONTAINING PROTEIN 57"/>
    <property type="match status" value="1"/>
</dbReference>
<proteinExistence type="predicted"/>
<feature type="region of interest" description="Disordered" evidence="1">
    <location>
        <begin position="437"/>
        <end position="471"/>
    </location>
</feature>
<keyword evidence="3" id="KW-1185">Reference proteome</keyword>
<dbReference type="GO" id="GO:0045931">
    <property type="term" value="P:positive regulation of mitotic cell cycle"/>
    <property type="evidence" value="ECO:0007669"/>
    <property type="project" value="TreeGrafter"/>
</dbReference>
<reference evidence="2 3" key="1">
    <citation type="journal article" name="Sci. Rep.">
        <title>Genome-scale phylogenetic analyses confirm Olpidium as the closest living zoosporic fungus to the non-flagellated, terrestrial fungi.</title>
        <authorList>
            <person name="Chang Y."/>
            <person name="Rochon D."/>
            <person name="Sekimoto S."/>
            <person name="Wang Y."/>
            <person name="Chovatia M."/>
            <person name="Sandor L."/>
            <person name="Salamov A."/>
            <person name="Grigoriev I.V."/>
            <person name="Stajich J.E."/>
            <person name="Spatafora J.W."/>
        </authorList>
    </citation>
    <scope>NUCLEOTIDE SEQUENCE [LARGE SCALE GENOMIC DNA]</scope>
    <source>
        <strain evidence="2">S191</strain>
    </source>
</reference>
<name>A0A8H7ZT16_9FUNG</name>
<dbReference type="PANTHER" id="PTHR46725">
    <property type="entry name" value="COILED-COIL DOMAIN-CONTAINING PROTEIN 57"/>
    <property type="match status" value="1"/>
</dbReference>
<feature type="compositionally biased region" description="Basic and acidic residues" evidence="1">
    <location>
        <begin position="437"/>
        <end position="451"/>
    </location>
</feature>
<comment type="caution">
    <text evidence="2">The sequence shown here is derived from an EMBL/GenBank/DDBJ whole genome shotgun (WGS) entry which is preliminary data.</text>
</comment>
<feature type="compositionally biased region" description="Basic and acidic residues" evidence="1">
    <location>
        <begin position="492"/>
        <end position="510"/>
    </location>
</feature>
<feature type="region of interest" description="Disordered" evidence="1">
    <location>
        <begin position="1"/>
        <end position="26"/>
    </location>
</feature>